<dbReference type="PANTHER" id="PTHR30576:SF8">
    <property type="entry name" value="UNDECAPRENYL-PHOSPHATE GALACTOSE PHOSPHOTRANSFERASE"/>
    <property type="match status" value="1"/>
</dbReference>
<dbReference type="InterPro" id="IPR003362">
    <property type="entry name" value="Bact_transf"/>
</dbReference>
<keyword evidence="2" id="KW-0812">Transmembrane</keyword>
<evidence type="ECO:0000313" key="4">
    <source>
        <dbReference type="EMBL" id="MFD2065458.1"/>
    </source>
</evidence>
<gene>
    <name evidence="4" type="ORF">ACFSKU_01075</name>
</gene>
<reference evidence="5" key="1">
    <citation type="journal article" date="2019" name="Int. J. Syst. Evol. Microbiol.">
        <title>The Global Catalogue of Microorganisms (GCM) 10K type strain sequencing project: providing services to taxonomists for standard genome sequencing and annotation.</title>
        <authorList>
            <consortium name="The Broad Institute Genomics Platform"/>
            <consortium name="The Broad Institute Genome Sequencing Center for Infectious Disease"/>
            <person name="Wu L."/>
            <person name="Ma J."/>
        </authorList>
    </citation>
    <scope>NUCLEOTIDE SEQUENCE [LARGE SCALE GENOMIC DNA]</scope>
    <source>
        <strain evidence="5">JCM 16545</strain>
    </source>
</reference>
<evidence type="ECO:0000256" key="1">
    <source>
        <dbReference type="ARBA" id="ARBA00006464"/>
    </source>
</evidence>
<proteinExistence type="inferred from homology"/>
<keyword evidence="4" id="KW-0808">Transferase</keyword>
<comment type="similarity">
    <text evidence="1">Belongs to the bacterial sugar transferase family.</text>
</comment>
<feature type="transmembrane region" description="Helical" evidence="2">
    <location>
        <begin position="12"/>
        <end position="37"/>
    </location>
</feature>
<keyword evidence="2" id="KW-1133">Transmembrane helix</keyword>
<dbReference type="PANTHER" id="PTHR30576">
    <property type="entry name" value="COLANIC BIOSYNTHESIS UDP-GLUCOSE LIPID CARRIER TRANSFERASE"/>
    <property type="match status" value="1"/>
</dbReference>
<dbReference type="EMBL" id="JBHUHV010000002">
    <property type="protein sequence ID" value="MFD2065458.1"/>
    <property type="molecule type" value="Genomic_DNA"/>
</dbReference>
<dbReference type="Pfam" id="PF02397">
    <property type="entry name" value="Bac_transf"/>
    <property type="match status" value="1"/>
</dbReference>
<protein>
    <submittedName>
        <fullName evidence="4">Sugar transferase</fullName>
    </submittedName>
</protein>
<dbReference type="GO" id="GO:0016740">
    <property type="term" value="F:transferase activity"/>
    <property type="evidence" value="ECO:0007669"/>
    <property type="project" value="UniProtKB-KW"/>
</dbReference>
<organism evidence="4 5">
    <name type="scientific">Pontibacter silvestris</name>
    <dbReference type="NCBI Taxonomy" id="2305183"/>
    <lineage>
        <taxon>Bacteria</taxon>
        <taxon>Pseudomonadati</taxon>
        <taxon>Bacteroidota</taxon>
        <taxon>Cytophagia</taxon>
        <taxon>Cytophagales</taxon>
        <taxon>Hymenobacteraceae</taxon>
        <taxon>Pontibacter</taxon>
    </lineage>
</organism>
<sequence length="209" mass="23909">MYKKYGKRLLDIVVATVLLLLSLPLFLLLYPFLYVIYGGNVFFRQKRPGLYGTPFYIYKLKSMTDCCKEDGTLLPDAERLTVTGKIIRKFSLDELPQLYNVLRGELSIVGPRPLLTEYLPLYTKEQAQRHHVKPGITGWAQVNGRNGISWEQKFSYDIWYVRNLSFKTDLLILFRTAINLLRPKHINAPGQATVAPFTGSRTSSPSLSC</sequence>
<evidence type="ECO:0000313" key="5">
    <source>
        <dbReference type="Proteomes" id="UP001597369"/>
    </source>
</evidence>
<comment type="caution">
    <text evidence="4">The sequence shown here is derived from an EMBL/GenBank/DDBJ whole genome shotgun (WGS) entry which is preliminary data.</text>
</comment>
<dbReference type="RefSeq" id="WP_229959825.1">
    <property type="nucleotide sequence ID" value="NZ_JAJJWI010000006.1"/>
</dbReference>
<feature type="domain" description="Bacterial sugar transferase" evidence="3">
    <location>
        <begin position="7"/>
        <end position="181"/>
    </location>
</feature>
<accession>A0ABW4WTE1</accession>
<name>A0ABW4WTE1_9BACT</name>
<keyword evidence="2" id="KW-0472">Membrane</keyword>
<evidence type="ECO:0000256" key="2">
    <source>
        <dbReference type="SAM" id="Phobius"/>
    </source>
</evidence>
<dbReference type="Proteomes" id="UP001597369">
    <property type="component" value="Unassembled WGS sequence"/>
</dbReference>
<keyword evidence="5" id="KW-1185">Reference proteome</keyword>
<evidence type="ECO:0000259" key="3">
    <source>
        <dbReference type="Pfam" id="PF02397"/>
    </source>
</evidence>